<dbReference type="SUPFAM" id="SSF57184">
    <property type="entry name" value="Growth factor receptor domain"/>
    <property type="match status" value="2"/>
</dbReference>
<reference evidence="4" key="3">
    <citation type="submission" date="2015-06" db="UniProtKB">
        <authorList>
            <consortium name="EnsemblProtists"/>
        </authorList>
    </citation>
    <scope>IDENTIFICATION</scope>
</reference>
<dbReference type="AlphaFoldDB" id="L1JB56"/>
<accession>L1JB56</accession>
<dbReference type="STRING" id="905079.L1JB56"/>
<proteinExistence type="predicted"/>
<dbReference type="InterPro" id="IPR011641">
    <property type="entry name" value="Tyr-kin_ephrin_A/B_rcpt-like"/>
</dbReference>
<feature type="domain" description="Tyrosine-protein kinase ephrin type A/B receptor-like" evidence="2">
    <location>
        <begin position="428"/>
        <end position="462"/>
    </location>
</feature>
<evidence type="ECO:0000256" key="1">
    <source>
        <dbReference type="SAM" id="MobiDB-lite"/>
    </source>
</evidence>
<evidence type="ECO:0000259" key="2">
    <source>
        <dbReference type="Pfam" id="PF07699"/>
    </source>
</evidence>
<dbReference type="RefSeq" id="XP_005832290.1">
    <property type="nucleotide sequence ID" value="XM_005832233.1"/>
</dbReference>
<protein>
    <recommendedName>
        <fullName evidence="2">Tyrosine-protein kinase ephrin type A/B receptor-like domain-containing protein</fullName>
    </recommendedName>
</protein>
<dbReference type="Pfam" id="PF07699">
    <property type="entry name" value="Ephrin_rec_like"/>
    <property type="match status" value="3"/>
</dbReference>
<feature type="region of interest" description="Disordered" evidence="1">
    <location>
        <begin position="180"/>
        <end position="212"/>
    </location>
</feature>
<evidence type="ECO:0000313" key="4">
    <source>
        <dbReference type="EnsemblProtists" id="EKX45310"/>
    </source>
</evidence>
<evidence type="ECO:0000313" key="3">
    <source>
        <dbReference type="EMBL" id="EKX45310.1"/>
    </source>
</evidence>
<feature type="compositionally biased region" description="Acidic residues" evidence="1">
    <location>
        <begin position="182"/>
        <end position="193"/>
    </location>
</feature>
<dbReference type="SMART" id="SM01411">
    <property type="entry name" value="Ephrin_rec_like"/>
    <property type="match status" value="6"/>
</dbReference>
<sequence length="818" mass="88895">METRSRKRVDTPEHGRTVLHNSSDVLGTKHTDQDLNGINTIGENNDVSVQNFDSSVPTGATRVVAIKATPVLDPFLDALKLTPTGQSYLGKLKDILNCNKFKAANVDKMVAEIYADFPGTDIEVFCKPGMPKVSFLEAKKEEQTLVTRQRWVQIFAAWCEKPDGERLMVKRLMVKRLMSDDEKSDDEKSDDEEVKSTKKQSKGKNSHLSEEEIKFRKEKKAFLERNPGTHRVQFPFDNPLHPSSKELSVFSHACRNKERMSIVNNAIMYCLAGYETYTDLCLPCNAGQYQDTDLKCKSCDVNAQSSALSIGASNCKCNKGYTGDGLSCSACGFGTYKDIIGSTQCISCSQNSTTLIEAATSSIASVSQGSTARMATYASYAPRTTTSPREETGLAPLAQQTWYGMAYNPQTMGYDDCGCPMGYEGFTTSDCNPCKPGYYKDYDGFGSCTQCGTGLFTNDYGSIKCRCEDNKFEFEGVCYNPYPEFFDTFPRACAGNLVPLQGSTFGCVCMAGTVDFNGTCYCVANWYMDPNGECQMCPSNKASPAKSTSVNDCSCQQCEEGGQCVPCAYPCPANSHFDIKPYSIDDCLCDKGYYKDGLECKACGINSTTSFAGATDPSSCVCSPGNYRDSGVCKPCPLSFYKSLEGDGACTPCPTNTFTSAVGQVVCQCSDLKVGPGESFRVVALQELIIDTSDCYLVIDQHELIPGEWNSGTCEFYIQSLLSLDTNTLRGSNPFAIYSVGLVNITGDIRHLASASETRGAGYYAGFCYYGGSGGGFGGQGGFGSAPGGPVYGAKELWPWYAFQARRPTLGDMEEAVC</sequence>
<dbReference type="InterPro" id="IPR009030">
    <property type="entry name" value="Growth_fac_rcpt_cys_sf"/>
</dbReference>
<feature type="domain" description="Tyrosine-protein kinase ephrin type A/B receptor-like" evidence="2">
    <location>
        <begin position="626"/>
        <end position="663"/>
    </location>
</feature>
<feature type="domain" description="Tyrosine-protein kinase ephrin type A/B receptor-like" evidence="2">
    <location>
        <begin position="322"/>
        <end position="361"/>
    </location>
</feature>
<dbReference type="Gene3D" id="2.10.50.10">
    <property type="entry name" value="Tumor Necrosis Factor Receptor, subunit A, domain 2"/>
    <property type="match status" value="4"/>
</dbReference>
<dbReference type="PaxDb" id="55529-EKX45310"/>
<dbReference type="HOGENOM" id="CLU_345620_0_0_1"/>
<gene>
    <name evidence="3" type="ORF">GUITHDRAFT_108949</name>
</gene>
<dbReference type="EMBL" id="JH993000">
    <property type="protein sequence ID" value="EKX45310.1"/>
    <property type="molecule type" value="Genomic_DNA"/>
</dbReference>
<dbReference type="Proteomes" id="UP000011087">
    <property type="component" value="Unassembled WGS sequence"/>
</dbReference>
<evidence type="ECO:0000313" key="5">
    <source>
        <dbReference type="Proteomes" id="UP000011087"/>
    </source>
</evidence>
<keyword evidence="5" id="KW-1185">Reference proteome</keyword>
<reference evidence="3 5" key="1">
    <citation type="journal article" date="2012" name="Nature">
        <title>Algal genomes reveal evolutionary mosaicism and the fate of nucleomorphs.</title>
        <authorList>
            <consortium name="DOE Joint Genome Institute"/>
            <person name="Curtis B.A."/>
            <person name="Tanifuji G."/>
            <person name="Burki F."/>
            <person name="Gruber A."/>
            <person name="Irimia M."/>
            <person name="Maruyama S."/>
            <person name="Arias M.C."/>
            <person name="Ball S.G."/>
            <person name="Gile G.H."/>
            <person name="Hirakawa Y."/>
            <person name="Hopkins J.F."/>
            <person name="Kuo A."/>
            <person name="Rensing S.A."/>
            <person name="Schmutz J."/>
            <person name="Symeonidi A."/>
            <person name="Elias M."/>
            <person name="Eveleigh R.J."/>
            <person name="Herman E.K."/>
            <person name="Klute M.J."/>
            <person name="Nakayama T."/>
            <person name="Obornik M."/>
            <person name="Reyes-Prieto A."/>
            <person name="Armbrust E.V."/>
            <person name="Aves S.J."/>
            <person name="Beiko R.G."/>
            <person name="Coutinho P."/>
            <person name="Dacks J.B."/>
            <person name="Durnford D.G."/>
            <person name="Fast N.M."/>
            <person name="Green B.R."/>
            <person name="Grisdale C.J."/>
            <person name="Hempel F."/>
            <person name="Henrissat B."/>
            <person name="Hoppner M.P."/>
            <person name="Ishida K."/>
            <person name="Kim E."/>
            <person name="Koreny L."/>
            <person name="Kroth P.G."/>
            <person name="Liu Y."/>
            <person name="Malik S.B."/>
            <person name="Maier U.G."/>
            <person name="McRose D."/>
            <person name="Mock T."/>
            <person name="Neilson J.A."/>
            <person name="Onodera N.T."/>
            <person name="Poole A.M."/>
            <person name="Pritham E.J."/>
            <person name="Richards T.A."/>
            <person name="Rocap G."/>
            <person name="Roy S.W."/>
            <person name="Sarai C."/>
            <person name="Schaack S."/>
            <person name="Shirato S."/>
            <person name="Slamovits C.H."/>
            <person name="Spencer D.F."/>
            <person name="Suzuki S."/>
            <person name="Worden A.Z."/>
            <person name="Zauner S."/>
            <person name="Barry K."/>
            <person name="Bell C."/>
            <person name="Bharti A.K."/>
            <person name="Crow J.A."/>
            <person name="Grimwood J."/>
            <person name="Kramer R."/>
            <person name="Lindquist E."/>
            <person name="Lucas S."/>
            <person name="Salamov A."/>
            <person name="McFadden G.I."/>
            <person name="Lane C.E."/>
            <person name="Keeling P.J."/>
            <person name="Gray M.W."/>
            <person name="Grigoriev I.V."/>
            <person name="Archibald J.M."/>
        </authorList>
    </citation>
    <scope>NUCLEOTIDE SEQUENCE</scope>
    <source>
        <strain evidence="3 5">CCMP2712</strain>
    </source>
</reference>
<dbReference type="KEGG" id="gtt:GUITHDRAFT_108949"/>
<dbReference type="OrthoDB" id="4062651at2759"/>
<name>L1JB56_GUITC</name>
<dbReference type="EnsemblProtists" id="EKX45310">
    <property type="protein sequence ID" value="EKX45310"/>
    <property type="gene ID" value="GUITHDRAFT_108949"/>
</dbReference>
<dbReference type="GeneID" id="17301855"/>
<reference evidence="5" key="2">
    <citation type="submission" date="2012-11" db="EMBL/GenBank/DDBJ databases">
        <authorList>
            <person name="Kuo A."/>
            <person name="Curtis B.A."/>
            <person name="Tanifuji G."/>
            <person name="Burki F."/>
            <person name="Gruber A."/>
            <person name="Irimia M."/>
            <person name="Maruyama S."/>
            <person name="Arias M.C."/>
            <person name="Ball S.G."/>
            <person name="Gile G.H."/>
            <person name="Hirakawa Y."/>
            <person name="Hopkins J.F."/>
            <person name="Rensing S.A."/>
            <person name="Schmutz J."/>
            <person name="Symeonidi A."/>
            <person name="Elias M."/>
            <person name="Eveleigh R.J."/>
            <person name="Herman E.K."/>
            <person name="Klute M.J."/>
            <person name="Nakayama T."/>
            <person name="Obornik M."/>
            <person name="Reyes-Prieto A."/>
            <person name="Armbrust E.V."/>
            <person name="Aves S.J."/>
            <person name="Beiko R.G."/>
            <person name="Coutinho P."/>
            <person name="Dacks J.B."/>
            <person name="Durnford D.G."/>
            <person name="Fast N.M."/>
            <person name="Green B.R."/>
            <person name="Grisdale C."/>
            <person name="Hempe F."/>
            <person name="Henrissat B."/>
            <person name="Hoppner M.P."/>
            <person name="Ishida K.-I."/>
            <person name="Kim E."/>
            <person name="Koreny L."/>
            <person name="Kroth P.G."/>
            <person name="Liu Y."/>
            <person name="Malik S.-B."/>
            <person name="Maier U.G."/>
            <person name="McRose D."/>
            <person name="Mock T."/>
            <person name="Neilson J.A."/>
            <person name="Onodera N.T."/>
            <person name="Poole A.M."/>
            <person name="Pritham E.J."/>
            <person name="Richards T.A."/>
            <person name="Rocap G."/>
            <person name="Roy S.W."/>
            <person name="Sarai C."/>
            <person name="Schaack S."/>
            <person name="Shirato S."/>
            <person name="Slamovits C.H."/>
            <person name="Spencer D.F."/>
            <person name="Suzuki S."/>
            <person name="Worden A.Z."/>
            <person name="Zauner S."/>
            <person name="Barry K."/>
            <person name="Bell C."/>
            <person name="Bharti A.K."/>
            <person name="Crow J.A."/>
            <person name="Grimwood J."/>
            <person name="Kramer R."/>
            <person name="Lindquist E."/>
            <person name="Lucas S."/>
            <person name="Salamov A."/>
            <person name="McFadden G.I."/>
            <person name="Lane C.E."/>
            <person name="Keeling P.J."/>
            <person name="Gray M.W."/>
            <person name="Grigoriev I.V."/>
            <person name="Archibald J.M."/>
        </authorList>
    </citation>
    <scope>NUCLEOTIDE SEQUENCE</scope>
    <source>
        <strain evidence="5">CCMP2712</strain>
    </source>
</reference>
<organism evidence="3">
    <name type="scientific">Guillardia theta (strain CCMP2712)</name>
    <name type="common">Cryptophyte</name>
    <dbReference type="NCBI Taxonomy" id="905079"/>
    <lineage>
        <taxon>Eukaryota</taxon>
        <taxon>Cryptophyceae</taxon>
        <taxon>Pyrenomonadales</taxon>
        <taxon>Geminigeraceae</taxon>
        <taxon>Guillardia</taxon>
    </lineage>
</organism>
<dbReference type="OMA" id="KTELECK"/>